<evidence type="ECO:0000256" key="2">
    <source>
        <dbReference type="ARBA" id="ARBA00022553"/>
    </source>
</evidence>
<feature type="transmembrane region" description="Helical" evidence="10">
    <location>
        <begin position="213"/>
        <end position="229"/>
    </location>
</feature>
<evidence type="ECO:0000256" key="7">
    <source>
        <dbReference type="ARBA" id="ARBA00022982"/>
    </source>
</evidence>
<evidence type="ECO:0000313" key="12">
    <source>
        <dbReference type="Proteomes" id="UP000602647"/>
    </source>
</evidence>
<comment type="cofactor">
    <cofactor evidence="10">
        <name>FMN</name>
        <dbReference type="ChEBI" id="CHEBI:58210"/>
    </cofactor>
</comment>
<feature type="modified residue" description="FMN phosphoryl threonine" evidence="10">
    <location>
        <position position="162"/>
    </location>
</feature>
<dbReference type="PANTHER" id="PTHR30578:SF0">
    <property type="entry name" value="ION-TRANSLOCATING OXIDOREDUCTASE COMPLEX SUBUNIT D"/>
    <property type="match status" value="1"/>
</dbReference>
<evidence type="ECO:0000256" key="9">
    <source>
        <dbReference type="ARBA" id="ARBA00023136"/>
    </source>
</evidence>
<sequence length="320" mass="34208">MEKQYYDNLIVSSAPHAVSSTDTTKIMGTVLLALLPAFVVGIYQFGYRAAVLTVVCIVSCVVFEWLYNKLMKRKQTVGDLSAVLTGVLLAFNLPSSFPYWMAIVGCFAAIVIVKQLFGGIGQNLVNPAVTARIFLLLSFTTEMTSWPVPRGADGVDATVGPTPLGILSEGGGQMPSNLDLFLGNVGGCIGEVSALALLIGGIFLIWRRVISPLIPLSYLGSVFVLALVIPGQDPIFHLCAGGLMLGAFFCATDYVTSPVLPMGKIIFGIGCGIFTMLIRVYGSYPEGVSFAILLMNVLTPHIDNFCISRTYKKGGGKKDE</sequence>
<keyword evidence="9 10" id="KW-0472">Membrane</keyword>
<dbReference type="HAMAP" id="MF_00462">
    <property type="entry name" value="RsxD_RnfD"/>
    <property type="match status" value="1"/>
</dbReference>
<evidence type="ECO:0000256" key="5">
    <source>
        <dbReference type="ARBA" id="ARBA00022692"/>
    </source>
</evidence>
<gene>
    <name evidence="10" type="primary">rnfD</name>
    <name evidence="11" type="ORF">H9L42_03325</name>
</gene>
<keyword evidence="6 10" id="KW-1278">Translocase</keyword>
<keyword evidence="2 10" id="KW-0597">Phosphoprotein</keyword>
<evidence type="ECO:0000256" key="10">
    <source>
        <dbReference type="HAMAP-Rule" id="MF_00462"/>
    </source>
</evidence>
<keyword evidence="12" id="KW-1185">Reference proteome</keyword>
<evidence type="ECO:0000256" key="3">
    <source>
        <dbReference type="ARBA" id="ARBA00022630"/>
    </source>
</evidence>
<reference evidence="11" key="1">
    <citation type="submission" date="2020-08" db="EMBL/GenBank/DDBJ databases">
        <title>Genome public.</title>
        <authorList>
            <person name="Liu C."/>
            <person name="Sun Q."/>
        </authorList>
    </citation>
    <scope>NUCLEOTIDE SEQUENCE</scope>
    <source>
        <strain evidence="11">BX12</strain>
    </source>
</reference>
<comment type="caution">
    <text evidence="11">The sequence shown here is derived from an EMBL/GenBank/DDBJ whole genome shotgun (WGS) entry which is preliminary data.</text>
</comment>
<feature type="transmembrane region" description="Helical" evidence="10">
    <location>
        <begin position="49"/>
        <end position="67"/>
    </location>
</feature>
<keyword evidence="3 10" id="KW-0285">Flavoprotein</keyword>
<evidence type="ECO:0000313" key="11">
    <source>
        <dbReference type="EMBL" id="MBC6678857.1"/>
    </source>
</evidence>
<keyword evidence="4 10" id="KW-0288">FMN</keyword>
<accession>A0A923NKD5</accession>
<dbReference type="PANTHER" id="PTHR30578">
    <property type="entry name" value="ELECTRON TRANSPORT COMPLEX PROTEIN RNFD"/>
    <property type="match status" value="1"/>
</dbReference>
<keyword evidence="7 10" id="KW-0249">Electron transport</keyword>
<evidence type="ECO:0000256" key="1">
    <source>
        <dbReference type="ARBA" id="ARBA00022448"/>
    </source>
</evidence>
<dbReference type="GO" id="GO:0055085">
    <property type="term" value="P:transmembrane transport"/>
    <property type="evidence" value="ECO:0007669"/>
    <property type="project" value="InterPro"/>
</dbReference>
<dbReference type="RefSeq" id="WP_187302031.1">
    <property type="nucleotide sequence ID" value="NZ_JACRYT010000002.1"/>
</dbReference>
<comment type="function">
    <text evidence="10">Part of a membrane-bound complex that couples electron transfer with translocation of ions across the membrane.</text>
</comment>
<dbReference type="EMBL" id="JACRYT010000002">
    <property type="protein sequence ID" value="MBC6678857.1"/>
    <property type="molecule type" value="Genomic_DNA"/>
</dbReference>
<dbReference type="InterPro" id="IPR004338">
    <property type="entry name" value="NqrB/RnfD"/>
</dbReference>
<proteinExistence type="inferred from homology"/>
<evidence type="ECO:0000256" key="6">
    <source>
        <dbReference type="ARBA" id="ARBA00022967"/>
    </source>
</evidence>
<keyword evidence="10" id="KW-1003">Cell membrane</keyword>
<feature type="transmembrane region" description="Helical" evidence="10">
    <location>
        <begin position="76"/>
        <end position="93"/>
    </location>
</feature>
<comment type="similarity">
    <text evidence="10">Belongs to the NqrB/RnfD family.</text>
</comment>
<keyword evidence="1 10" id="KW-0813">Transport</keyword>
<dbReference type="GO" id="GO:0022900">
    <property type="term" value="P:electron transport chain"/>
    <property type="evidence" value="ECO:0007669"/>
    <property type="project" value="UniProtKB-UniRule"/>
</dbReference>
<feature type="transmembrane region" description="Helical" evidence="10">
    <location>
        <begin position="262"/>
        <end position="282"/>
    </location>
</feature>
<dbReference type="AlphaFoldDB" id="A0A923NKD5"/>
<dbReference type="InterPro" id="IPR011303">
    <property type="entry name" value="RnfD_bac"/>
</dbReference>
<feature type="transmembrane region" description="Helical" evidence="10">
    <location>
        <begin position="181"/>
        <end position="206"/>
    </location>
</feature>
<protein>
    <recommendedName>
        <fullName evidence="10">Ion-translocating oxidoreductase complex subunit D</fullName>
        <ecNumber evidence="10">7.-.-.-</ecNumber>
    </recommendedName>
    <alternativeName>
        <fullName evidence="10">Rnf electron transport complex subunit D</fullName>
    </alternativeName>
</protein>
<dbReference type="EC" id="7.-.-.-" evidence="10"/>
<keyword evidence="8 10" id="KW-1133">Transmembrane helix</keyword>
<feature type="transmembrane region" description="Helical" evidence="10">
    <location>
        <begin position="26"/>
        <end position="43"/>
    </location>
</feature>
<dbReference type="GO" id="GO:0005886">
    <property type="term" value="C:plasma membrane"/>
    <property type="evidence" value="ECO:0007669"/>
    <property type="project" value="UniProtKB-SubCell"/>
</dbReference>
<name>A0A923NKD5_9FIRM</name>
<feature type="transmembrane region" description="Helical" evidence="10">
    <location>
        <begin position="235"/>
        <end position="255"/>
    </location>
</feature>
<keyword evidence="5 10" id="KW-0812">Transmembrane</keyword>
<dbReference type="Proteomes" id="UP000602647">
    <property type="component" value="Unassembled WGS sequence"/>
</dbReference>
<evidence type="ECO:0000256" key="4">
    <source>
        <dbReference type="ARBA" id="ARBA00022643"/>
    </source>
</evidence>
<comment type="subcellular location">
    <subcellularLocation>
        <location evidence="10">Cell membrane</location>
        <topology evidence="10">Multi-pass membrane protein</topology>
    </subcellularLocation>
</comment>
<evidence type="ECO:0000256" key="8">
    <source>
        <dbReference type="ARBA" id="ARBA00022989"/>
    </source>
</evidence>
<comment type="subunit">
    <text evidence="10">The complex is composed of six subunits: RnfA, RnfB, RnfC, RnfD, RnfE and RnfG.</text>
</comment>
<dbReference type="Pfam" id="PF03116">
    <property type="entry name" value="NQR2_RnfD_RnfE"/>
    <property type="match status" value="1"/>
</dbReference>
<dbReference type="NCBIfam" id="TIGR01946">
    <property type="entry name" value="rnfD"/>
    <property type="match status" value="1"/>
</dbReference>
<organism evidence="11 12">
    <name type="scientific">Zhenpiania hominis</name>
    <dbReference type="NCBI Taxonomy" id="2763644"/>
    <lineage>
        <taxon>Bacteria</taxon>
        <taxon>Bacillati</taxon>
        <taxon>Bacillota</taxon>
        <taxon>Clostridia</taxon>
        <taxon>Peptostreptococcales</taxon>
        <taxon>Anaerovoracaceae</taxon>
        <taxon>Zhenpiania</taxon>
    </lineage>
</organism>